<keyword evidence="5 9" id="KW-0812">Transmembrane</keyword>
<dbReference type="AlphaFoldDB" id="A0A1A9EY54"/>
<accession>A0A1A9EY54</accession>
<evidence type="ECO:0000313" key="11">
    <source>
        <dbReference type="EMBL" id="ANG62752.1"/>
    </source>
</evidence>
<evidence type="ECO:0000256" key="8">
    <source>
        <dbReference type="ARBA" id="ARBA00038436"/>
    </source>
</evidence>
<dbReference type="GO" id="GO:0015740">
    <property type="term" value="P:C4-dicarboxylate transport"/>
    <property type="evidence" value="ECO:0007669"/>
    <property type="project" value="TreeGrafter"/>
</dbReference>
<dbReference type="STRING" id="1821621.A8C75_09840"/>
<dbReference type="PANTHER" id="PTHR35011:SF5">
    <property type="entry name" value="SIALIC ACID TRAP TRANSPORTER SMALL PERMEASE PROTEIN SIAQ"/>
    <property type="match status" value="1"/>
</dbReference>
<feature type="transmembrane region" description="Helical" evidence="9">
    <location>
        <begin position="84"/>
        <end position="105"/>
    </location>
</feature>
<keyword evidence="2 9" id="KW-0813">Transport</keyword>
<reference evidence="11 12" key="2">
    <citation type="journal article" date="2018" name="Int. J. Syst. Evol. Microbiol.">
        <title>Marinobacterium aestuarii sp. nov., a benzene-degrading marine bacterium isolated from estuary sediment.</title>
        <authorList>
            <person name="Bae S.S."/>
            <person name="Jung J."/>
            <person name="Chung D."/>
            <person name="Baek K."/>
        </authorList>
    </citation>
    <scope>NUCLEOTIDE SEQUENCE [LARGE SCALE GENOMIC DNA]</scope>
    <source>
        <strain evidence="11 12">ST58-10</strain>
    </source>
</reference>
<comment type="caution">
    <text evidence="9">Lacks conserved residue(s) required for the propagation of feature annotation.</text>
</comment>
<keyword evidence="6 9" id="KW-1133">Transmembrane helix</keyword>
<reference evidence="12" key="1">
    <citation type="submission" date="2016-05" db="EMBL/GenBank/DDBJ databases">
        <authorList>
            <person name="Baek K."/>
            <person name="Yang S.-J."/>
        </authorList>
    </citation>
    <scope>NUCLEOTIDE SEQUENCE [LARGE SCALE GENOMIC DNA]</scope>
    <source>
        <strain evidence="12">ST58-10</strain>
    </source>
</reference>
<dbReference type="Pfam" id="PF04290">
    <property type="entry name" value="DctQ"/>
    <property type="match status" value="1"/>
</dbReference>
<evidence type="ECO:0000256" key="7">
    <source>
        <dbReference type="ARBA" id="ARBA00023136"/>
    </source>
</evidence>
<evidence type="ECO:0000256" key="6">
    <source>
        <dbReference type="ARBA" id="ARBA00022989"/>
    </source>
</evidence>
<evidence type="ECO:0000256" key="1">
    <source>
        <dbReference type="ARBA" id="ARBA00004429"/>
    </source>
</evidence>
<dbReference type="InterPro" id="IPR007387">
    <property type="entry name" value="TRAP_DctQ"/>
</dbReference>
<dbReference type="GO" id="GO:0005886">
    <property type="term" value="C:plasma membrane"/>
    <property type="evidence" value="ECO:0007669"/>
    <property type="project" value="UniProtKB-SubCell"/>
</dbReference>
<feature type="transmembrane region" description="Helical" evidence="9">
    <location>
        <begin position="125"/>
        <end position="146"/>
    </location>
</feature>
<feature type="domain" description="Tripartite ATP-independent periplasmic transporters DctQ component" evidence="10">
    <location>
        <begin position="20"/>
        <end position="147"/>
    </location>
</feature>
<keyword evidence="3" id="KW-1003">Cell membrane</keyword>
<evidence type="ECO:0000259" key="10">
    <source>
        <dbReference type="Pfam" id="PF04290"/>
    </source>
</evidence>
<evidence type="ECO:0000256" key="5">
    <source>
        <dbReference type="ARBA" id="ARBA00022692"/>
    </source>
</evidence>
<evidence type="ECO:0000256" key="9">
    <source>
        <dbReference type="RuleBase" id="RU369079"/>
    </source>
</evidence>
<comment type="similarity">
    <text evidence="8 9">Belongs to the TRAP transporter small permease family.</text>
</comment>
<gene>
    <name evidence="11" type="ORF">A8C75_09840</name>
</gene>
<organism evidence="11 12">
    <name type="scientific">Marinobacterium aestuarii</name>
    <dbReference type="NCBI Taxonomy" id="1821621"/>
    <lineage>
        <taxon>Bacteria</taxon>
        <taxon>Pseudomonadati</taxon>
        <taxon>Pseudomonadota</taxon>
        <taxon>Gammaproteobacteria</taxon>
        <taxon>Oceanospirillales</taxon>
        <taxon>Oceanospirillaceae</taxon>
        <taxon>Marinobacterium</taxon>
    </lineage>
</organism>
<comment type="subunit">
    <text evidence="9">The complex comprises the extracytoplasmic solute receptor protein and the two transmembrane proteins.</text>
</comment>
<sequence length="165" mass="17989">MRILFEKALLSVMASVLSALCLLVAYQVFARHLPFVPPLLWTEEVSRGFLIWLVMLGAGYGFLRQEHFLMSAFVDGLSPATKRKVHIVVQLIVMVCGILTLVSGVQFTQRGWGRISFASGLPIVWTYSALIVGGGLIALGAIINLGEMILPGRNKKYVLNGSAGK</sequence>
<proteinExistence type="inferred from homology"/>
<keyword evidence="7 9" id="KW-0472">Membrane</keyword>
<dbReference type="EMBL" id="CP015839">
    <property type="protein sequence ID" value="ANG62752.1"/>
    <property type="molecule type" value="Genomic_DNA"/>
</dbReference>
<comment type="subcellular location">
    <subcellularLocation>
        <location evidence="1 9">Cell inner membrane</location>
        <topology evidence="1 9">Multi-pass membrane protein</topology>
    </subcellularLocation>
</comment>
<keyword evidence="4 9" id="KW-0997">Cell inner membrane</keyword>
<comment type="function">
    <text evidence="9">Part of the tripartite ATP-independent periplasmic (TRAP) transport system.</text>
</comment>
<keyword evidence="12" id="KW-1185">Reference proteome</keyword>
<feature type="transmembrane region" description="Helical" evidence="9">
    <location>
        <begin position="46"/>
        <end position="63"/>
    </location>
</feature>
<evidence type="ECO:0000256" key="3">
    <source>
        <dbReference type="ARBA" id="ARBA00022475"/>
    </source>
</evidence>
<dbReference type="GO" id="GO:0022857">
    <property type="term" value="F:transmembrane transporter activity"/>
    <property type="evidence" value="ECO:0007669"/>
    <property type="project" value="UniProtKB-UniRule"/>
</dbReference>
<dbReference type="InterPro" id="IPR055348">
    <property type="entry name" value="DctQ"/>
</dbReference>
<dbReference type="PANTHER" id="PTHR35011">
    <property type="entry name" value="2,3-DIKETO-L-GULONATE TRAP TRANSPORTER SMALL PERMEASE PROTEIN YIAM"/>
    <property type="match status" value="1"/>
</dbReference>
<evidence type="ECO:0000256" key="2">
    <source>
        <dbReference type="ARBA" id="ARBA00022448"/>
    </source>
</evidence>
<protein>
    <recommendedName>
        <fullName evidence="9">TRAP transporter small permease protein</fullName>
    </recommendedName>
</protein>
<evidence type="ECO:0000313" key="12">
    <source>
        <dbReference type="Proteomes" id="UP000078070"/>
    </source>
</evidence>
<name>A0A1A9EY54_9GAMM</name>
<dbReference type="KEGG" id="mars:A8C75_09840"/>
<dbReference type="Proteomes" id="UP000078070">
    <property type="component" value="Chromosome"/>
</dbReference>
<evidence type="ECO:0000256" key="4">
    <source>
        <dbReference type="ARBA" id="ARBA00022519"/>
    </source>
</evidence>